<dbReference type="GO" id="GO:0016874">
    <property type="term" value="F:ligase activity"/>
    <property type="evidence" value="ECO:0007669"/>
    <property type="project" value="UniProtKB-KW"/>
</dbReference>
<dbReference type="PANTHER" id="PTHR36932">
    <property type="entry name" value="CAPSULAR POLYSACCHARIDE BIOSYNTHESIS PROTEIN"/>
    <property type="match status" value="1"/>
</dbReference>
<dbReference type="InterPro" id="IPR042099">
    <property type="entry name" value="ANL_N_sf"/>
</dbReference>
<reference evidence="1 2" key="1">
    <citation type="submission" date="2019-03" db="EMBL/GenBank/DDBJ databases">
        <title>Genomic Encyclopedia of Type Strains, Phase IV (KMG-IV): sequencing the most valuable type-strain genomes for metagenomic binning, comparative biology and taxonomic classification.</title>
        <authorList>
            <person name="Goeker M."/>
        </authorList>
    </citation>
    <scope>NUCLEOTIDE SEQUENCE [LARGE SCALE GENOMIC DNA]</scope>
    <source>
        <strain evidence="1 2">DSM 19610</strain>
    </source>
</reference>
<name>A0A4R1HE87_9GAMM</name>
<sequence length="433" mass="48874">MASHLPFQKQADYLPASRLGKIRDRRVRSLVNHAAKYVPYYRELFHEHGIDPRAIRTAADLEMLPLLDKQTVRDNPRAFVSTSRRGQTAIPFKTSGSTGMPLTIYHDRRSLLANMARTWPEKAIIRKVLGNNRAGRQATILYPSSTVRRIWELYREYSFVPGPSRQLLLDVNDPFDEIIKAINTFKPDIVSGYGSYLETLFRMVDARQTAVHLPRVLTYGADNMTEGGRQLIENKLGIRVFSRYNSVESFRIGFTCEQHHGFHIREDLCCLRVVDAHGNTPGDGEPGEVVISNLVNRGTVLINYRIGDLGVITQKPCPCGRTLPMLASLEGRSEDIIYLADGRMVHPRIIWNVFKGRNDLLQYQLIQHKPDSFELKIVLAGSPGHDAATRDILTDLGKLLGDVEITVSCHESLSVGNRKFRPVISRCSPTLMS</sequence>
<keyword evidence="1" id="KW-0436">Ligase</keyword>
<dbReference type="RefSeq" id="WP_165869188.1">
    <property type="nucleotide sequence ID" value="NZ_SMFX01000001.1"/>
</dbReference>
<dbReference type="PANTHER" id="PTHR36932:SF1">
    <property type="entry name" value="CAPSULAR POLYSACCHARIDE BIOSYNTHESIS PROTEIN"/>
    <property type="match status" value="1"/>
</dbReference>
<dbReference type="InterPro" id="IPR053158">
    <property type="entry name" value="CapK_Type1_Caps_Biosynth"/>
</dbReference>
<evidence type="ECO:0000313" key="2">
    <source>
        <dbReference type="Proteomes" id="UP000295707"/>
    </source>
</evidence>
<gene>
    <name evidence="1" type="ORF">DFR30_2334</name>
</gene>
<proteinExistence type="predicted"/>
<organism evidence="1 2">
    <name type="scientific">Thiogranum longum</name>
    <dbReference type="NCBI Taxonomy" id="1537524"/>
    <lineage>
        <taxon>Bacteria</taxon>
        <taxon>Pseudomonadati</taxon>
        <taxon>Pseudomonadota</taxon>
        <taxon>Gammaproteobacteria</taxon>
        <taxon>Chromatiales</taxon>
        <taxon>Ectothiorhodospiraceae</taxon>
        <taxon>Thiogranum</taxon>
    </lineage>
</organism>
<comment type="caution">
    <text evidence="1">The sequence shown here is derived from an EMBL/GenBank/DDBJ whole genome shotgun (WGS) entry which is preliminary data.</text>
</comment>
<protein>
    <submittedName>
        <fullName evidence="1">Phenylacetate-CoA ligase</fullName>
    </submittedName>
</protein>
<dbReference type="Proteomes" id="UP000295707">
    <property type="component" value="Unassembled WGS sequence"/>
</dbReference>
<keyword evidence="2" id="KW-1185">Reference proteome</keyword>
<accession>A0A4R1HE87</accession>
<dbReference type="AlphaFoldDB" id="A0A4R1HE87"/>
<dbReference type="EMBL" id="SMFX01000001">
    <property type="protein sequence ID" value="TCK19041.1"/>
    <property type="molecule type" value="Genomic_DNA"/>
</dbReference>
<evidence type="ECO:0000313" key="1">
    <source>
        <dbReference type="EMBL" id="TCK19041.1"/>
    </source>
</evidence>
<dbReference type="Gene3D" id="3.40.50.12780">
    <property type="entry name" value="N-terminal domain of ligase-like"/>
    <property type="match status" value="1"/>
</dbReference>
<dbReference type="SUPFAM" id="SSF56801">
    <property type="entry name" value="Acetyl-CoA synthetase-like"/>
    <property type="match status" value="1"/>
</dbReference>